<sequence length="112" mass="12540">MHEFSLCQSVISIAKKASKDNSKEVSKIIVKVGNLAGVDTESFEFWFPVAAKDSVLEQAKLEIIYEQAVAKCKACEHEFELTKLYEQCPSCGSFEKDLLKGKDMLVESIVFN</sequence>
<dbReference type="Pfam" id="PF01155">
    <property type="entry name" value="HypA"/>
    <property type="match status" value="1"/>
</dbReference>
<dbReference type="eggNOG" id="COG0375">
    <property type="taxonomic scope" value="Bacteria"/>
</dbReference>
<comment type="similarity">
    <text evidence="4">Belongs to the HypA/HybF family.</text>
</comment>
<dbReference type="PANTHER" id="PTHR34535:SF3">
    <property type="entry name" value="HYDROGENASE MATURATION FACTOR HYPA"/>
    <property type="match status" value="1"/>
</dbReference>
<evidence type="ECO:0000256" key="4">
    <source>
        <dbReference type="HAMAP-Rule" id="MF_00213"/>
    </source>
</evidence>
<dbReference type="OrthoDB" id="288014at2"/>
<dbReference type="NCBIfam" id="TIGR00100">
    <property type="entry name" value="hypA"/>
    <property type="match status" value="1"/>
</dbReference>
<dbReference type="AlphaFoldDB" id="A0A097ERV0"/>
<dbReference type="GO" id="GO:0051604">
    <property type="term" value="P:protein maturation"/>
    <property type="evidence" value="ECO:0007669"/>
    <property type="project" value="InterPro"/>
</dbReference>
<dbReference type="Proteomes" id="UP000029672">
    <property type="component" value="Chromosome"/>
</dbReference>
<feature type="binding site" evidence="4">
    <location>
        <position position="88"/>
    </location>
    <ligand>
        <name>Zn(2+)</name>
        <dbReference type="ChEBI" id="CHEBI:29105"/>
    </ligand>
</feature>
<dbReference type="EMBL" id="CP009574">
    <property type="protein sequence ID" value="AIT10303.1"/>
    <property type="molecule type" value="Genomic_DNA"/>
</dbReference>
<feature type="binding site" evidence="4">
    <location>
        <position position="72"/>
    </location>
    <ligand>
        <name>Zn(2+)</name>
        <dbReference type="ChEBI" id="CHEBI:29105"/>
    </ligand>
</feature>
<evidence type="ECO:0000256" key="2">
    <source>
        <dbReference type="ARBA" id="ARBA00022723"/>
    </source>
</evidence>
<dbReference type="STRING" id="1547445.LO80_06150"/>
<evidence type="ECO:0000256" key="3">
    <source>
        <dbReference type="ARBA" id="ARBA00022833"/>
    </source>
</evidence>
<dbReference type="HOGENOM" id="CLU_126929_4_1_6"/>
<feature type="binding site" evidence="4">
    <location>
        <position position="91"/>
    </location>
    <ligand>
        <name>Zn(2+)</name>
        <dbReference type="ChEBI" id="CHEBI:29105"/>
    </ligand>
</feature>
<dbReference type="GO" id="GO:0008270">
    <property type="term" value="F:zinc ion binding"/>
    <property type="evidence" value="ECO:0007669"/>
    <property type="project" value="UniProtKB-UniRule"/>
</dbReference>
<keyword evidence="6" id="KW-1185">Reference proteome</keyword>
<evidence type="ECO:0000256" key="1">
    <source>
        <dbReference type="ARBA" id="ARBA00022596"/>
    </source>
</evidence>
<gene>
    <name evidence="4" type="primary">hypA</name>
    <name evidence="5" type="ORF">LO80_06150</name>
</gene>
<keyword evidence="2 4" id="KW-0479">Metal-binding</keyword>
<protein>
    <recommendedName>
        <fullName evidence="4">Hydrogenase maturation factor HypA</fullName>
    </recommendedName>
</protein>
<evidence type="ECO:0000313" key="5">
    <source>
        <dbReference type="EMBL" id="AIT10303.1"/>
    </source>
</evidence>
<evidence type="ECO:0000313" key="6">
    <source>
        <dbReference type="Proteomes" id="UP000029672"/>
    </source>
</evidence>
<dbReference type="InterPro" id="IPR000688">
    <property type="entry name" value="HypA/HybF"/>
</dbReference>
<keyword evidence="1 4" id="KW-0533">Nickel</keyword>
<proteinExistence type="inferred from homology"/>
<reference evidence="5 6" key="1">
    <citation type="submission" date="2014-10" db="EMBL/GenBank/DDBJ databases">
        <title>Whole genome sequence of Francisella endociliophora strain FSC1006, isolated from a laboratory culture of the marine ciliate Euplotes raikovi.</title>
        <authorList>
            <person name="Granberg M."/>
            <person name="Backman S."/>
            <person name="Lundmark E."/>
            <person name="Nilsson E."/>
            <person name="Karlsson E."/>
            <person name="Thelaus J."/>
            <person name="Ohrman C."/>
            <person name="Larkeryd A."/>
            <person name="Stenberg P."/>
        </authorList>
    </citation>
    <scope>NUCLEOTIDE SEQUENCE [LARGE SCALE GENOMIC DNA]</scope>
    <source>
        <strain evidence="5 6">FSC1006</strain>
    </source>
</reference>
<accession>A0A097ERV0</accession>
<feature type="binding site" evidence="4">
    <location>
        <position position="75"/>
    </location>
    <ligand>
        <name>Zn(2+)</name>
        <dbReference type="ChEBI" id="CHEBI:29105"/>
    </ligand>
</feature>
<comment type="function">
    <text evidence="4">Involved in the maturation of [NiFe] hydrogenases. Required for nickel insertion into the metal center of the hydrogenase.</text>
</comment>
<feature type="binding site" evidence="4">
    <location>
        <position position="2"/>
    </location>
    <ligand>
        <name>Ni(2+)</name>
        <dbReference type="ChEBI" id="CHEBI:49786"/>
    </ligand>
</feature>
<dbReference type="RefSeq" id="WP_040010732.1">
    <property type="nucleotide sequence ID" value="NZ_CP009574.1"/>
</dbReference>
<organism evidence="5 6">
    <name type="scientific">Candidatus Francisella endociliophora</name>
    <dbReference type="NCBI Taxonomy" id="653937"/>
    <lineage>
        <taxon>Bacteria</taxon>
        <taxon>Pseudomonadati</taxon>
        <taxon>Pseudomonadota</taxon>
        <taxon>Gammaproteobacteria</taxon>
        <taxon>Thiotrichales</taxon>
        <taxon>Francisellaceae</taxon>
        <taxon>Francisella</taxon>
    </lineage>
</organism>
<dbReference type="PANTHER" id="PTHR34535">
    <property type="entry name" value="HYDROGENASE MATURATION FACTOR HYPA"/>
    <property type="match status" value="1"/>
</dbReference>
<dbReference type="Gene3D" id="3.30.2320.80">
    <property type="match status" value="1"/>
</dbReference>
<dbReference type="PIRSF" id="PIRSF004761">
    <property type="entry name" value="Hydrgn_mat_HypA"/>
    <property type="match status" value="1"/>
</dbReference>
<dbReference type="HAMAP" id="MF_00213">
    <property type="entry name" value="HypA_HybF"/>
    <property type="match status" value="1"/>
</dbReference>
<name>A0A097ERV0_9GAMM</name>
<keyword evidence="3 4" id="KW-0862">Zinc</keyword>
<dbReference type="KEGG" id="frf:LO80_06150"/>
<dbReference type="GO" id="GO:0016151">
    <property type="term" value="F:nickel cation binding"/>
    <property type="evidence" value="ECO:0007669"/>
    <property type="project" value="UniProtKB-UniRule"/>
</dbReference>